<organism evidence="2 3">
    <name type="scientific">Heterobasidion irregulare (strain TC 32-1)</name>
    <dbReference type="NCBI Taxonomy" id="747525"/>
    <lineage>
        <taxon>Eukaryota</taxon>
        <taxon>Fungi</taxon>
        <taxon>Dikarya</taxon>
        <taxon>Basidiomycota</taxon>
        <taxon>Agaricomycotina</taxon>
        <taxon>Agaricomycetes</taxon>
        <taxon>Russulales</taxon>
        <taxon>Bondarzewiaceae</taxon>
        <taxon>Heterobasidion</taxon>
        <taxon>Heterobasidion annosum species complex</taxon>
    </lineage>
</organism>
<name>W4K9U6_HETIT</name>
<dbReference type="RefSeq" id="XP_009544908.1">
    <property type="nucleotide sequence ID" value="XM_009546613.1"/>
</dbReference>
<evidence type="ECO:0000313" key="3">
    <source>
        <dbReference type="Proteomes" id="UP000030671"/>
    </source>
</evidence>
<proteinExistence type="predicted"/>
<dbReference type="GeneID" id="20674089"/>
<feature type="region of interest" description="Disordered" evidence="1">
    <location>
        <begin position="1"/>
        <end position="30"/>
    </location>
</feature>
<feature type="compositionally biased region" description="Basic residues" evidence="1">
    <location>
        <begin position="122"/>
        <end position="131"/>
    </location>
</feature>
<evidence type="ECO:0000313" key="2">
    <source>
        <dbReference type="EMBL" id="ETW82553.1"/>
    </source>
</evidence>
<feature type="compositionally biased region" description="Basic residues" evidence="1">
    <location>
        <begin position="20"/>
        <end position="30"/>
    </location>
</feature>
<dbReference type="Proteomes" id="UP000030671">
    <property type="component" value="Unassembled WGS sequence"/>
</dbReference>
<dbReference type="HOGENOM" id="CLU_1038503_0_0_1"/>
<accession>W4K9U6</accession>
<reference evidence="2 3" key="1">
    <citation type="journal article" date="2012" name="New Phytol.">
        <title>Insight into trade-off between wood decay and parasitism from the genome of a fungal forest pathogen.</title>
        <authorList>
            <person name="Olson A."/>
            <person name="Aerts A."/>
            <person name="Asiegbu F."/>
            <person name="Belbahri L."/>
            <person name="Bouzid O."/>
            <person name="Broberg A."/>
            <person name="Canback B."/>
            <person name="Coutinho P.M."/>
            <person name="Cullen D."/>
            <person name="Dalman K."/>
            <person name="Deflorio G."/>
            <person name="van Diepen L.T."/>
            <person name="Dunand C."/>
            <person name="Duplessis S."/>
            <person name="Durling M."/>
            <person name="Gonthier P."/>
            <person name="Grimwood J."/>
            <person name="Fossdal C.G."/>
            <person name="Hansson D."/>
            <person name="Henrissat B."/>
            <person name="Hietala A."/>
            <person name="Himmelstrand K."/>
            <person name="Hoffmeister D."/>
            <person name="Hogberg N."/>
            <person name="James T.Y."/>
            <person name="Karlsson M."/>
            <person name="Kohler A."/>
            <person name="Kues U."/>
            <person name="Lee Y.H."/>
            <person name="Lin Y.C."/>
            <person name="Lind M."/>
            <person name="Lindquist E."/>
            <person name="Lombard V."/>
            <person name="Lucas S."/>
            <person name="Lunden K."/>
            <person name="Morin E."/>
            <person name="Murat C."/>
            <person name="Park J."/>
            <person name="Raffaello T."/>
            <person name="Rouze P."/>
            <person name="Salamov A."/>
            <person name="Schmutz J."/>
            <person name="Solheim H."/>
            <person name="Stahlberg J."/>
            <person name="Velez H."/>
            <person name="de Vries R.P."/>
            <person name="Wiebenga A."/>
            <person name="Woodward S."/>
            <person name="Yakovlev I."/>
            <person name="Garbelotto M."/>
            <person name="Martin F."/>
            <person name="Grigoriev I.V."/>
            <person name="Stenlid J."/>
        </authorList>
    </citation>
    <scope>NUCLEOTIDE SEQUENCE [LARGE SCALE GENOMIC DNA]</scope>
    <source>
        <strain evidence="2 3">TC 32-1</strain>
    </source>
</reference>
<feature type="region of interest" description="Disordered" evidence="1">
    <location>
        <begin position="43"/>
        <end position="106"/>
    </location>
</feature>
<sequence>MPTLAGTEDGRGAGSGRYGSARRRRAERRRLKCRLDAPRAPDTVRIDTAPRGRIATTPRLPDPPATRDARRYRAPSTLSVRQLAGKSPAGQHTTETMRRLAQARTPSRCCTVHARLLLASHSRSRTTRAGRSRGGGSAGVRSASLRPSGVHSSGATHAVGRGAADTLRARDMLIPRSLPQSKRAPRVLSPLRDAGLARVPAMGPALILFILLIGRQSACDRRCDAVEYLSLLGGCSSRALSRSKVHAIHAPRAEELGGAASAQLNKHY</sequence>
<feature type="region of interest" description="Disordered" evidence="1">
    <location>
        <begin position="121"/>
        <end position="162"/>
    </location>
</feature>
<dbReference type="AlphaFoldDB" id="W4K9U6"/>
<keyword evidence="3" id="KW-1185">Reference proteome</keyword>
<dbReference type="EMBL" id="KI925457">
    <property type="protein sequence ID" value="ETW82553.1"/>
    <property type="molecule type" value="Genomic_DNA"/>
</dbReference>
<evidence type="ECO:0000256" key="1">
    <source>
        <dbReference type="SAM" id="MobiDB-lite"/>
    </source>
</evidence>
<gene>
    <name evidence="2" type="ORF">HETIRDRAFT_426186</name>
</gene>
<protein>
    <submittedName>
        <fullName evidence="2">Uncharacterized protein</fullName>
    </submittedName>
</protein>
<dbReference type="InParanoid" id="W4K9U6"/>
<dbReference type="KEGG" id="hir:HETIRDRAFT_426186"/>